<organism evidence="6 7">
    <name type="scientific">Cellulomonas oligotrophica</name>
    <dbReference type="NCBI Taxonomy" id="931536"/>
    <lineage>
        <taxon>Bacteria</taxon>
        <taxon>Bacillati</taxon>
        <taxon>Actinomycetota</taxon>
        <taxon>Actinomycetes</taxon>
        <taxon>Micrococcales</taxon>
        <taxon>Cellulomonadaceae</taxon>
        <taxon>Cellulomonas</taxon>
    </lineage>
</organism>
<evidence type="ECO:0000256" key="2">
    <source>
        <dbReference type="RuleBase" id="RU003679"/>
    </source>
</evidence>
<dbReference type="SUPFAM" id="SSF51445">
    <property type="entry name" value="(Trans)glycosidases"/>
    <property type="match status" value="1"/>
</dbReference>
<comment type="similarity">
    <text evidence="1 2">Belongs to the glycosyl hydrolase 35 family.</text>
</comment>
<dbReference type="Pfam" id="PF01301">
    <property type="entry name" value="Glyco_hydro_35"/>
    <property type="match status" value="1"/>
</dbReference>
<gene>
    <name evidence="6" type="ORF">BKA21_002883</name>
    <name evidence="5" type="ORF">Col01nite_34120</name>
</gene>
<feature type="region of interest" description="Disordered" evidence="3">
    <location>
        <begin position="1"/>
        <end position="55"/>
    </location>
</feature>
<protein>
    <recommendedName>
        <fullName evidence="4">Glycoside hydrolase 35 catalytic domain-containing protein</fullName>
    </recommendedName>
</protein>
<sequence>MVPESPAPTSVPAAAVPGPGDLPPHLRVRPRGWPRPLTRPAMTDGPDARPGLDLTSRSLLRDGRPWVPVSGEVHYSRVPRARWRERLALLRSGGVDVVSTYVFWIHHEPERGQVRFDDGLDVAAFVRLAHELGLHVVLRIGPWAHGEARNGGFPDWVQALPVRHRTDDPAYLDLVRTWFAHLGAQVADVCGPDGPVIAVQVDNELYDQPQHLATLKRLARDAGIVAPLWTATAWGGAQLPAGEVLPLYGGYGDGFWVDADAGWHPSFRAHYLVSHTWDDPGIGADVRGEEPAAATTDRDEQFPPATCELGGGMATAYHRRHAPGPLDVAAVAQTKLAAGSAWQGYYMYAGGQNPVAGVQESQATGYPNDLPTFDYDFHAPVGAAGVLAPSHAALRVQHAFLAAFGPHLATLPSTLPDAVPAGVEDSRTLRWAARLDEHGRGFVLIAWHQPHVPLPTLRGVRLQVDRADDAPLLLPSTGVDVPPGTLVRWPVGLDLGTTDPLATVGPLGTADPRGAADALGAVDAPDGQDPVRLRWATASALTTLADGTLVLLAHDGVPAEIALDPDVPAHGDGWTTVAPGVHRVDPRTGGLLHVTARAAGAPGVRVLVVGSRDADRVWVVDGPPSPGGTARRELLLADAPLWTDGDDVVVRAADHPHVHRWTGDSWTPLDLVPAAATASWTVPTTLVRPAGDVPAGYGERERRAAAPDDATVAALAAEHRLADVGEPVPGTTRLLRVDWAGDVAQLLVDGRVVADRFGDGTPWHVDLDVLDGAQGDRVSLRVLPLHPDARVWLPAPAADRRRSVHGPLGALDAVTVARTTTWRAPLR</sequence>
<evidence type="ECO:0000313" key="5">
    <source>
        <dbReference type="EMBL" id="GIG34253.1"/>
    </source>
</evidence>
<dbReference type="AlphaFoldDB" id="A0A7Y9JZZ6"/>
<keyword evidence="8" id="KW-1185">Reference proteome</keyword>
<name>A0A7Y9JZZ6_9CELL</name>
<dbReference type="InterPro" id="IPR031330">
    <property type="entry name" value="Gly_Hdrlase_35_cat"/>
</dbReference>
<dbReference type="PRINTS" id="PR00742">
    <property type="entry name" value="GLHYDRLASE35"/>
</dbReference>
<evidence type="ECO:0000259" key="4">
    <source>
        <dbReference type="Pfam" id="PF01301"/>
    </source>
</evidence>
<dbReference type="RefSeq" id="WP_239073018.1">
    <property type="nucleotide sequence ID" value="NZ_BAABFI010000007.1"/>
</dbReference>
<feature type="domain" description="Glycoside hydrolase 35 catalytic" evidence="4">
    <location>
        <begin position="58"/>
        <end position="397"/>
    </location>
</feature>
<dbReference type="Proteomes" id="UP000618382">
    <property type="component" value="Unassembled WGS sequence"/>
</dbReference>
<dbReference type="GO" id="GO:0005975">
    <property type="term" value="P:carbohydrate metabolic process"/>
    <property type="evidence" value="ECO:0007669"/>
    <property type="project" value="InterPro"/>
</dbReference>
<dbReference type="Gene3D" id="3.20.20.80">
    <property type="entry name" value="Glycosidases"/>
    <property type="match status" value="1"/>
</dbReference>
<dbReference type="InterPro" id="IPR017853">
    <property type="entry name" value="GH"/>
</dbReference>
<evidence type="ECO:0000256" key="3">
    <source>
        <dbReference type="SAM" id="MobiDB-lite"/>
    </source>
</evidence>
<dbReference type="Proteomes" id="UP000577956">
    <property type="component" value="Unassembled WGS sequence"/>
</dbReference>
<proteinExistence type="inferred from homology"/>
<evidence type="ECO:0000313" key="8">
    <source>
        <dbReference type="Proteomes" id="UP000618382"/>
    </source>
</evidence>
<feature type="compositionally biased region" description="Low complexity" evidence="3">
    <location>
        <begin position="1"/>
        <end position="19"/>
    </location>
</feature>
<evidence type="ECO:0000256" key="1">
    <source>
        <dbReference type="ARBA" id="ARBA00009809"/>
    </source>
</evidence>
<dbReference type="EMBL" id="BONN01000014">
    <property type="protein sequence ID" value="GIG34253.1"/>
    <property type="molecule type" value="Genomic_DNA"/>
</dbReference>
<dbReference type="GO" id="GO:0004553">
    <property type="term" value="F:hydrolase activity, hydrolyzing O-glycosyl compounds"/>
    <property type="evidence" value="ECO:0007669"/>
    <property type="project" value="InterPro"/>
</dbReference>
<evidence type="ECO:0000313" key="6">
    <source>
        <dbReference type="EMBL" id="NYD87334.1"/>
    </source>
</evidence>
<reference evidence="5 8" key="2">
    <citation type="submission" date="2021-01" db="EMBL/GenBank/DDBJ databases">
        <title>Whole genome shotgun sequence of Cellulomonas oligotrophica NBRC 109435.</title>
        <authorList>
            <person name="Komaki H."/>
            <person name="Tamura T."/>
        </authorList>
    </citation>
    <scope>NUCLEOTIDE SEQUENCE [LARGE SCALE GENOMIC DNA]</scope>
    <source>
        <strain evidence="5 8">NBRC 109435</strain>
    </source>
</reference>
<dbReference type="PANTHER" id="PTHR23421">
    <property type="entry name" value="BETA-GALACTOSIDASE RELATED"/>
    <property type="match status" value="1"/>
</dbReference>
<evidence type="ECO:0000313" key="7">
    <source>
        <dbReference type="Proteomes" id="UP000577956"/>
    </source>
</evidence>
<dbReference type="InterPro" id="IPR001944">
    <property type="entry name" value="Glycoside_Hdrlase_35"/>
</dbReference>
<reference evidence="6 7" key="1">
    <citation type="submission" date="2020-07" db="EMBL/GenBank/DDBJ databases">
        <title>Sequencing the genomes of 1000 actinobacteria strains.</title>
        <authorList>
            <person name="Klenk H.-P."/>
        </authorList>
    </citation>
    <scope>NUCLEOTIDE SEQUENCE [LARGE SCALE GENOMIC DNA]</scope>
    <source>
        <strain evidence="6 7">DSM 24482</strain>
    </source>
</reference>
<comment type="caution">
    <text evidence="6">The sequence shown here is derived from an EMBL/GenBank/DDBJ whole genome shotgun (WGS) entry which is preliminary data.</text>
</comment>
<accession>A0A7Y9JZZ6</accession>
<dbReference type="EMBL" id="JACCBK010000001">
    <property type="protein sequence ID" value="NYD87334.1"/>
    <property type="molecule type" value="Genomic_DNA"/>
</dbReference>